<evidence type="ECO:0000256" key="3">
    <source>
        <dbReference type="ARBA" id="ARBA00022553"/>
    </source>
</evidence>
<evidence type="ECO:0000313" key="7">
    <source>
        <dbReference type="EMBL" id="MDI1229756.1"/>
    </source>
</evidence>
<dbReference type="PANTHER" id="PTHR12962:SF1">
    <property type="entry name" value="COLD SHOCK DOMAIN-CONTAINING PROTEIN CG9705"/>
    <property type="match status" value="1"/>
</dbReference>
<keyword evidence="3" id="KW-0597">Phosphoprotein</keyword>
<feature type="domain" description="CSD" evidence="6">
    <location>
        <begin position="5"/>
        <end position="70"/>
    </location>
</feature>
<accession>A0AA43Q4V9</accession>
<keyword evidence="8" id="KW-1185">Reference proteome</keyword>
<dbReference type="InterPro" id="IPR052069">
    <property type="entry name" value="Ca-reg_mRNA-binding_domain"/>
</dbReference>
<dbReference type="PIRSF" id="PIRSF002599">
    <property type="entry name" value="Cold_shock_A"/>
    <property type="match status" value="1"/>
</dbReference>
<evidence type="ECO:0000313" key="8">
    <source>
        <dbReference type="Proteomes" id="UP001160519"/>
    </source>
</evidence>
<feature type="transmembrane region" description="Helical" evidence="5">
    <location>
        <begin position="89"/>
        <end position="108"/>
    </location>
</feature>
<organism evidence="7 8">
    <name type="scientific">Candidatus Methylobacter titanis</name>
    <dbReference type="NCBI Taxonomy" id="3053457"/>
    <lineage>
        <taxon>Bacteria</taxon>
        <taxon>Pseudomonadati</taxon>
        <taxon>Pseudomonadota</taxon>
        <taxon>Gammaproteobacteria</taxon>
        <taxon>Methylococcales</taxon>
        <taxon>Methylococcaceae</taxon>
        <taxon>Methylobacter</taxon>
    </lineage>
</organism>
<dbReference type="Proteomes" id="UP001160519">
    <property type="component" value="Unassembled WGS sequence"/>
</dbReference>
<name>A0AA43Q4V9_9GAMM</name>
<sequence>MTKTMIKGVLKTWKEDRGFGFISPDDGGKDVFIHISALKGTSRRPVTGDVIYYQIARDNRGKFKAVDAYIDGVEILEDKASGFFNTKTGVMLLALALAVIVAVVVFVAS</sequence>
<dbReference type="GO" id="GO:0005829">
    <property type="term" value="C:cytosol"/>
    <property type="evidence" value="ECO:0007669"/>
    <property type="project" value="UniProtKB-ARBA"/>
</dbReference>
<keyword evidence="5" id="KW-1133">Transmembrane helix</keyword>
<dbReference type="InterPro" id="IPR012156">
    <property type="entry name" value="Cold_shock_CspA"/>
</dbReference>
<dbReference type="InterPro" id="IPR002059">
    <property type="entry name" value="CSP_DNA-bd"/>
</dbReference>
<dbReference type="Pfam" id="PF00313">
    <property type="entry name" value="CSD"/>
    <property type="match status" value="1"/>
</dbReference>
<comment type="caution">
    <text evidence="7">The sequence shown here is derived from an EMBL/GenBank/DDBJ whole genome shotgun (WGS) entry which is preliminary data.</text>
</comment>
<protein>
    <submittedName>
        <fullName evidence="7">Cold shock domain-containing protein</fullName>
    </submittedName>
</protein>
<keyword evidence="2" id="KW-0963">Cytoplasm</keyword>
<dbReference type="InterPro" id="IPR019844">
    <property type="entry name" value="CSD_CS"/>
</dbReference>
<dbReference type="PROSITE" id="PS51857">
    <property type="entry name" value="CSD_2"/>
    <property type="match status" value="1"/>
</dbReference>
<dbReference type="InterPro" id="IPR011129">
    <property type="entry name" value="CSD"/>
</dbReference>
<dbReference type="PRINTS" id="PR00050">
    <property type="entry name" value="COLDSHOCK"/>
</dbReference>
<keyword evidence="5" id="KW-0472">Membrane</keyword>
<dbReference type="AlphaFoldDB" id="A0AA43Q4V9"/>
<dbReference type="CDD" id="cd04458">
    <property type="entry name" value="CSP_CDS"/>
    <property type="match status" value="1"/>
</dbReference>
<comment type="subcellular location">
    <subcellularLocation>
        <location evidence="1 4">Cytoplasm</location>
    </subcellularLocation>
</comment>
<dbReference type="PANTHER" id="PTHR12962">
    <property type="entry name" value="CALCIUM-REGULATED HEAT STABLE PROTEIN CRHSP-24-RELATED"/>
    <property type="match status" value="1"/>
</dbReference>
<evidence type="ECO:0000256" key="4">
    <source>
        <dbReference type="RuleBase" id="RU000408"/>
    </source>
</evidence>
<evidence type="ECO:0000256" key="5">
    <source>
        <dbReference type="SAM" id="Phobius"/>
    </source>
</evidence>
<proteinExistence type="predicted"/>
<dbReference type="SUPFAM" id="SSF50249">
    <property type="entry name" value="Nucleic acid-binding proteins"/>
    <property type="match status" value="1"/>
</dbReference>
<dbReference type="PROSITE" id="PS00352">
    <property type="entry name" value="CSD_1"/>
    <property type="match status" value="1"/>
</dbReference>
<gene>
    <name evidence="7" type="ORF">PSU93_01225</name>
</gene>
<reference evidence="7" key="1">
    <citation type="submission" date="2023-01" db="EMBL/GenBank/DDBJ databases">
        <title>Biogeochemical cycle of methane in antarctic sediments.</title>
        <authorList>
            <person name="Roldan D.M."/>
            <person name="Menes R.J."/>
        </authorList>
    </citation>
    <scope>NUCLEOTIDE SEQUENCE [LARGE SCALE GENOMIC DNA]</scope>
    <source>
        <strain evidence="7">K-2018 MAG008</strain>
    </source>
</reference>
<dbReference type="GO" id="GO:0043488">
    <property type="term" value="P:regulation of mRNA stability"/>
    <property type="evidence" value="ECO:0007669"/>
    <property type="project" value="TreeGrafter"/>
</dbReference>
<evidence type="ECO:0000256" key="1">
    <source>
        <dbReference type="ARBA" id="ARBA00004496"/>
    </source>
</evidence>
<dbReference type="GO" id="GO:0003730">
    <property type="term" value="F:mRNA 3'-UTR binding"/>
    <property type="evidence" value="ECO:0007669"/>
    <property type="project" value="TreeGrafter"/>
</dbReference>
<keyword evidence="5" id="KW-0812">Transmembrane</keyword>
<evidence type="ECO:0000256" key="2">
    <source>
        <dbReference type="ARBA" id="ARBA00022490"/>
    </source>
</evidence>
<dbReference type="InterPro" id="IPR012340">
    <property type="entry name" value="NA-bd_OB-fold"/>
</dbReference>
<dbReference type="Gene3D" id="2.40.50.140">
    <property type="entry name" value="Nucleic acid-binding proteins"/>
    <property type="match status" value="1"/>
</dbReference>
<dbReference type="SMART" id="SM00357">
    <property type="entry name" value="CSP"/>
    <property type="match status" value="1"/>
</dbReference>
<dbReference type="EMBL" id="JAQSDF010000002">
    <property type="protein sequence ID" value="MDI1229756.1"/>
    <property type="molecule type" value="Genomic_DNA"/>
</dbReference>
<evidence type="ECO:0000259" key="6">
    <source>
        <dbReference type="PROSITE" id="PS51857"/>
    </source>
</evidence>